<proteinExistence type="predicted"/>
<organism evidence="2 3">
    <name type="scientific">Marseilla massiliensis</name>
    <dbReference type="NCBI Taxonomy" id="1841864"/>
    <lineage>
        <taxon>Bacteria</taxon>
        <taxon>Pseudomonadati</taxon>
        <taxon>Bacteroidota</taxon>
        <taxon>Bacteroidia</taxon>
        <taxon>Bacteroidales</taxon>
        <taxon>Prevotellaceae</taxon>
        <taxon>Marseilla</taxon>
    </lineage>
</organism>
<dbReference type="EMBL" id="JACJJL010000020">
    <property type="protein sequence ID" value="MBM6662382.1"/>
    <property type="molecule type" value="Genomic_DNA"/>
</dbReference>
<dbReference type="Proteomes" id="UP000764045">
    <property type="component" value="Unassembled WGS sequence"/>
</dbReference>
<comment type="caution">
    <text evidence="2">The sequence shown here is derived from an EMBL/GenBank/DDBJ whole genome shotgun (WGS) entry which is preliminary data.</text>
</comment>
<evidence type="ECO:0000313" key="3">
    <source>
        <dbReference type="Proteomes" id="UP000764045"/>
    </source>
</evidence>
<dbReference type="AlphaFoldDB" id="A0A939B5R4"/>
<dbReference type="Pfam" id="PF14096">
    <property type="entry name" value="DUF4274"/>
    <property type="match status" value="1"/>
</dbReference>
<reference evidence="2 3" key="1">
    <citation type="journal article" date="2021" name="Sci. Rep.">
        <title>The distribution of antibiotic resistance genes in chicken gut microbiota commensals.</title>
        <authorList>
            <person name="Juricova H."/>
            <person name="Matiasovicova J."/>
            <person name="Kubasova T."/>
            <person name="Cejkova D."/>
            <person name="Rychlik I."/>
        </authorList>
    </citation>
    <scope>NUCLEOTIDE SEQUENCE [LARGE SCALE GENOMIC DNA]</scope>
    <source>
        <strain evidence="2 3">An819</strain>
    </source>
</reference>
<dbReference type="InterPro" id="IPR025369">
    <property type="entry name" value="DUF4274"/>
</dbReference>
<feature type="domain" description="DUF4274" evidence="1">
    <location>
        <begin position="41"/>
        <end position="116"/>
    </location>
</feature>
<keyword evidence="3" id="KW-1185">Reference proteome</keyword>
<gene>
    <name evidence="2" type="ORF">H6B30_11580</name>
</gene>
<dbReference type="RefSeq" id="WP_205110759.1">
    <property type="nucleotide sequence ID" value="NZ_JACJJL010000020.1"/>
</dbReference>
<evidence type="ECO:0000313" key="2">
    <source>
        <dbReference type="EMBL" id="MBM6662382.1"/>
    </source>
</evidence>
<accession>A0A939B5R4</accession>
<name>A0A939B5R4_9BACT</name>
<sequence>MTLLKKILDKNYVWGDERIGEDAYEELLADIIIDYLKRHGPECREMLARGWRLDNPPKVIKWIAQQPDTDRGTILRLYWMMDPGYGKQFATIDECAEGHRWYVEEYDIIKTIERNYSEGFYRNERYAFDPGNDGCKQGYDWTKTLEGHTMKDDIPQEMFIPTNGTVADTKGWADGVPPELKETISRLEELIDD</sequence>
<protein>
    <submittedName>
        <fullName evidence="2">DUF4274 domain-containing protein</fullName>
    </submittedName>
</protein>
<evidence type="ECO:0000259" key="1">
    <source>
        <dbReference type="Pfam" id="PF14096"/>
    </source>
</evidence>